<dbReference type="Pfam" id="PF00169">
    <property type="entry name" value="PH"/>
    <property type="match status" value="1"/>
</dbReference>
<evidence type="ECO:0000313" key="6">
    <source>
        <dbReference type="Proteomes" id="UP001146793"/>
    </source>
</evidence>
<feature type="repeat" description="WD" evidence="3">
    <location>
        <begin position="977"/>
        <end position="1018"/>
    </location>
</feature>
<evidence type="ECO:0000313" key="5">
    <source>
        <dbReference type="EMBL" id="KAJ3440388.1"/>
    </source>
</evidence>
<dbReference type="Pfam" id="PF00400">
    <property type="entry name" value="WD40"/>
    <property type="match status" value="5"/>
</dbReference>
<dbReference type="CDD" id="cd00200">
    <property type="entry name" value="WD40"/>
    <property type="match status" value="1"/>
</dbReference>
<dbReference type="InterPro" id="IPR015943">
    <property type="entry name" value="WD40/YVTN_repeat-like_dom_sf"/>
</dbReference>
<feature type="repeat" description="WD" evidence="3">
    <location>
        <begin position="729"/>
        <end position="770"/>
    </location>
</feature>
<dbReference type="PROSITE" id="PS50294">
    <property type="entry name" value="WD_REPEATS_REGION"/>
    <property type="match status" value="4"/>
</dbReference>
<protein>
    <recommendedName>
        <fullName evidence="4">PH domain-containing protein</fullName>
    </recommendedName>
</protein>
<feature type="repeat" description="WD" evidence="3">
    <location>
        <begin position="1109"/>
        <end position="1141"/>
    </location>
</feature>
<dbReference type="Gene3D" id="2.130.10.10">
    <property type="entry name" value="YVTN repeat-like/Quinoprotein amine dehydrogenase"/>
    <property type="match status" value="4"/>
</dbReference>
<feature type="repeat" description="WD" evidence="3">
    <location>
        <begin position="857"/>
        <end position="898"/>
    </location>
</feature>
<dbReference type="InterPro" id="IPR011993">
    <property type="entry name" value="PH-like_dom_sf"/>
</dbReference>
<reference evidence="5" key="1">
    <citation type="submission" date="2022-08" db="EMBL/GenBank/DDBJ databases">
        <title>Novel sulphate-reducing endosymbionts in the free-living metamonad Anaeramoeba.</title>
        <authorList>
            <person name="Jerlstrom-Hultqvist J."/>
            <person name="Cepicka I."/>
            <person name="Gallot-Lavallee L."/>
            <person name="Salas-Leiva D."/>
            <person name="Curtis B.A."/>
            <person name="Zahonova K."/>
            <person name="Pipaliya S."/>
            <person name="Dacks J."/>
            <person name="Roger A.J."/>
        </authorList>
    </citation>
    <scope>NUCLEOTIDE SEQUENCE</scope>
    <source>
        <strain evidence="5">Busselton2</strain>
    </source>
</reference>
<evidence type="ECO:0000256" key="1">
    <source>
        <dbReference type="ARBA" id="ARBA00022574"/>
    </source>
</evidence>
<dbReference type="EMBL" id="JANTQA010000030">
    <property type="protein sequence ID" value="KAJ3440388.1"/>
    <property type="molecule type" value="Genomic_DNA"/>
</dbReference>
<dbReference type="InterPro" id="IPR036770">
    <property type="entry name" value="Ankyrin_rpt-contain_sf"/>
</dbReference>
<keyword evidence="1 3" id="KW-0853">WD repeat</keyword>
<dbReference type="SUPFAM" id="SSF50978">
    <property type="entry name" value="WD40 repeat-like"/>
    <property type="match status" value="2"/>
</dbReference>
<dbReference type="Gene3D" id="1.25.40.20">
    <property type="entry name" value="Ankyrin repeat-containing domain"/>
    <property type="match status" value="1"/>
</dbReference>
<dbReference type="Proteomes" id="UP001146793">
    <property type="component" value="Unassembled WGS sequence"/>
</dbReference>
<organism evidence="5 6">
    <name type="scientific">Anaeramoeba flamelloides</name>
    <dbReference type="NCBI Taxonomy" id="1746091"/>
    <lineage>
        <taxon>Eukaryota</taxon>
        <taxon>Metamonada</taxon>
        <taxon>Anaeramoebidae</taxon>
        <taxon>Anaeramoeba</taxon>
    </lineage>
</organism>
<dbReference type="PROSITE" id="PS00678">
    <property type="entry name" value="WD_REPEATS_1"/>
    <property type="match status" value="1"/>
</dbReference>
<keyword evidence="2" id="KW-0677">Repeat</keyword>
<comment type="caution">
    <text evidence="5">The sequence shown here is derived from an EMBL/GenBank/DDBJ whole genome shotgun (WGS) entry which is preliminary data.</text>
</comment>
<dbReference type="Gene3D" id="2.30.29.30">
    <property type="entry name" value="Pleckstrin-homology domain (PH domain)/Phosphotyrosine-binding domain (PTB)"/>
    <property type="match status" value="1"/>
</dbReference>
<dbReference type="SMART" id="SM00320">
    <property type="entry name" value="WD40"/>
    <property type="match status" value="13"/>
</dbReference>
<dbReference type="InterPro" id="IPR001680">
    <property type="entry name" value="WD40_rpt"/>
</dbReference>
<evidence type="ECO:0000256" key="2">
    <source>
        <dbReference type="ARBA" id="ARBA00022737"/>
    </source>
</evidence>
<evidence type="ECO:0000256" key="3">
    <source>
        <dbReference type="PROSITE-ProRule" id="PRU00221"/>
    </source>
</evidence>
<feature type="repeat" description="WD" evidence="3">
    <location>
        <begin position="687"/>
        <end position="722"/>
    </location>
</feature>
<dbReference type="InterPro" id="IPR001849">
    <property type="entry name" value="PH_domain"/>
</dbReference>
<dbReference type="SUPFAM" id="SSF48403">
    <property type="entry name" value="Ankyrin repeat"/>
    <property type="match status" value="1"/>
</dbReference>
<dbReference type="PROSITE" id="PS50003">
    <property type="entry name" value="PH_DOMAIN"/>
    <property type="match status" value="1"/>
</dbReference>
<dbReference type="PANTHER" id="PTHR44019:SF8">
    <property type="entry name" value="POC1 CENTRIOLAR PROTEIN HOMOLOG"/>
    <property type="match status" value="1"/>
</dbReference>
<dbReference type="SUPFAM" id="SSF50729">
    <property type="entry name" value="PH domain-like"/>
    <property type="match status" value="1"/>
</dbReference>
<feature type="domain" description="PH" evidence="4">
    <location>
        <begin position="71"/>
        <end position="174"/>
    </location>
</feature>
<dbReference type="PANTHER" id="PTHR44019">
    <property type="entry name" value="WD REPEAT-CONTAINING PROTEIN 55"/>
    <property type="match status" value="1"/>
</dbReference>
<evidence type="ECO:0000259" key="4">
    <source>
        <dbReference type="PROSITE" id="PS50003"/>
    </source>
</evidence>
<dbReference type="AlphaFoldDB" id="A0AAV7ZJA4"/>
<name>A0AAV7ZJA4_9EUKA</name>
<dbReference type="SMART" id="SM00233">
    <property type="entry name" value="PH"/>
    <property type="match status" value="1"/>
</dbReference>
<proteinExistence type="predicted"/>
<dbReference type="InterPro" id="IPR019775">
    <property type="entry name" value="WD40_repeat_CS"/>
</dbReference>
<sequence>MSQEVKTVKEGQDLLRLVVHTTNDQQRNGSGLLTDYKRFPLQMEYWHKDWLIAKTPALDTHPRVEEHMYNLPRYIGTLWRPKRRNKWKEFYGVLYDTHLCFYKTKEDYQKKAKKYPKKSILVNQITLVSSKNLHSNYKKDHCFEIKTNKKVFGFSCENKESLERWIEILPNVKKLNGLFNKGKVILQSIFDNNLVESIKSNSYICTQLQDFQTNEGLGIFLFNIATERIQTLSTLCNYQYDLIESGELKRTDINLLAEKLKKITNLEIINYLLDNLKRSDKKLNTEITNHWIRNGIRSENYKLLELLSLKNINVSEDEELCKQITQQIGNSITENKLENICDLIGVIEISRIQNGELENNLFFQCTKEFNLEALQILLQNGCDPDHRTNETLETALHLCSKNLTIPNLKKSINLVQFLISKGADATLLNKSLRTPLDVCVYLFYTTIIPEALNLDNIEVLNEINSYIISIMPSTNILINNLELRTTLHNFEIQDFSFLTDKEKLEQNIPLIETSYNNKNRSENEKNLFDLQWLLTNIVSIESYQTKIQQVFKDNTDFIVRFLIEIIGQCVHILGFDNSQFPSQLYGRLGPLWFCDHRLLNLIVSLSEYCSVVWLCPMTSSLGRNSSFFNEKSHLINFFGEHQSSIISMDLLEINVNQNNAESLLFSGCENGNLFMWDIKSGILINSMAAHEDSIRSICVSNELEYMFTASNDLKIKFWNLNTHQPNGFVVGHKAFINDISVSKSGKYLVSCSDDHLVRIWDTGTKSLRSDLKGHLCAINSCSTKFDEIVVSCDERGVIILWKIDQGMLLRKINAHKSAINCLKVYGQNSDDAFAVTGSDDRTIKVHSLQQGTLLTDFTSHKSEIISLDITHDNKACISLDNSGAIYFWGIETGEIIEKICGSGSRATSIKISSIENTFLVSLENGTIRQYNLPIFPTTINNNINNNNNNNNNNENNNNDDNNIKDINDIIYDTTKIYRGHKSEITSIDCSLDGSTIASYSIDGKINIWDSYSFRSIITLQTKNRFNNKKKTTLKITPNGENLISSSQGIVQVWSLVSFEITLQFEENWPKSAYMSSIAVFSNNQAVVSGFSNGEIMLWDLFSGKILKRFEPHDDFVSSIQLDPNEQNFISSSHDNTVRLYNWESGGFSSYDANYWTNSAIYTYDLSKVIVATDDGKILVFDLNSKQLLKTLSQNLSSNVNSLVRITDDLMAVISGCTLSVWDTQSYSILTTFSSDETLTSLSLCKRENEFFLIVGDILGKIHFIKFIF</sequence>
<dbReference type="InterPro" id="IPR036322">
    <property type="entry name" value="WD40_repeat_dom_sf"/>
</dbReference>
<accession>A0AAV7ZJA4</accession>
<dbReference type="InterPro" id="IPR050505">
    <property type="entry name" value="WDR55/POC1"/>
</dbReference>
<gene>
    <name evidence="5" type="ORF">M0812_14055</name>
</gene>
<dbReference type="PROSITE" id="PS50082">
    <property type="entry name" value="WD_REPEATS_2"/>
    <property type="match status" value="5"/>
</dbReference>